<dbReference type="Pfam" id="PF13331">
    <property type="entry name" value="DUF4093"/>
    <property type="match status" value="1"/>
</dbReference>
<dbReference type="GeneID" id="8245180"/>
<dbReference type="InterPro" id="IPR025156">
    <property type="entry name" value="RNase_M5_C"/>
</dbReference>
<evidence type="ECO:0000313" key="2">
    <source>
        <dbReference type="EMBL" id="ACO64798.1"/>
    </source>
</evidence>
<dbReference type="OMA" id="YLGVGEC"/>
<dbReference type="OrthoDB" id="536870at2759"/>
<organism evidence="2 3">
    <name type="scientific">Micromonas commoda (strain RCC299 / NOUM17 / CCMP2709)</name>
    <name type="common">Picoplanktonic green alga</name>
    <dbReference type="NCBI Taxonomy" id="296587"/>
    <lineage>
        <taxon>Eukaryota</taxon>
        <taxon>Viridiplantae</taxon>
        <taxon>Chlorophyta</taxon>
        <taxon>Mamiellophyceae</taxon>
        <taxon>Mamiellales</taxon>
        <taxon>Mamiellaceae</taxon>
        <taxon>Micromonas</taxon>
    </lineage>
</organism>
<protein>
    <recommendedName>
        <fullName evidence="1">Ribonuclease M5 C-terminal domain-containing protein</fullName>
    </recommendedName>
</protein>
<dbReference type="KEGG" id="mis:MICPUN_101412"/>
<reference evidence="2 3" key="1">
    <citation type="journal article" date="2009" name="Science">
        <title>Green evolution and dynamic adaptations revealed by genomes of the marine picoeukaryotes Micromonas.</title>
        <authorList>
            <person name="Worden A.Z."/>
            <person name="Lee J.H."/>
            <person name="Mock T."/>
            <person name="Rouze P."/>
            <person name="Simmons M.P."/>
            <person name="Aerts A.L."/>
            <person name="Allen A.E."/>
            <person name="Cuvelier M.L."/>
            <person name="Derelle E."/>
            <person name="Everett M.V."/>
            <person name="Foulon E."/>
            <person name="Grimwood J."/>
            <person name="Gundlach H."/>
            <person name="Henrissat B."/>
            <person name="Napoli C."/>
            <person name="McDonald S.M."/>
            <person name="Parker M.S."/>
            <person name="Rombauts S."/>
            <person name="Salamov A."/>
            <person name="Von Dassow P."/>
            <person name="Badger J.H."/>
            <person name="Coutinho P.M."/>
            <person name="Demir E."/>
            <person name="Dubchak I."/>
            <person name="Gentemann C."/>
            <person name="Eikrem W."/>
            <person name="Gready J.E."/>
            <person name="John U."/>
            <person name="Lanier W."/>
            <person name="Lindquist E.A."/>
            <person name="Lucas S."/>
            <person name="Mayer K.F."/>
            <person name="Moreau H."/>
            <person name="Not F."/>
            <person name="Otillar R."/>
            <person name="Panaud O."/>
            <person name="Pangilinan J."/>
            <person name="Paulsen I."/>
            <person name="Piegu B."/>
            <person name="Poliakov A."/>
            <person name="Robbens S."/>
            <person name="Schmutz J."/>
            <person name="Toulza E."/>
            <person name="Wyss T."/>
            <person name="Zelensky A."/>
            <person name="Zhou K."/>
            <person name="Armbrust E.V."/>
            <person name="Bhattacharya D."/>
            <person name="Goodenough U.W."/>
            <person name="Van de Peer Y."/>
            <person name="Grigoriev I.V."/>
        </authorList>
    </citation>
    <scope>NUCLEOTIDE SEQUENCE [LARGE SCALE GENOMIC DNA]</scope>
    <source>
        <strain evidence="3">RCC299 / NOUM17</strain>
    </source>
</reference>
<dbReference type="STRING" id="296587.C1EA55"/>
<evidence type="ECO:0000313" key="3">
    <source>
        <dbReference type="Proteomes" id="UP000002009"/>
    </source>
</evidence>
<name>C1EA55_MICCC</name>
<dbReference type="RefSeq" id="XP_002503540.1">
    <property type="nucleotide sequence ID" value="XM_002503494.1"/>
</dbReference>
<dbReference type="InParanoid" id="C1EA55"/>
<evidence type="ECO:0000259" key="1">
    <source>
        <dbReference type="Pfam" id="PF13331"/>
    </source>
</evidence>
<dbReference type="EMBL" id="CP001328">
    <property type="protein sequence ID" value="ACO64798.1"/>
    <property type="molecule type" value="Genomic_DNA"/>
</dbReference>
<dbReference type="PANTHER" id="PTHR39156:SF1">
    <property type="entry name" value="RIBONUCLEASE M5"/>
    <property type="match status" value="1"/>
</dbReference>
<dbReference type="PANTHER" id="PTHR39156">
    <property type="entry name" value="RIBONUCLEASE M5"/>
    <property type="match status" value="1"/>
</dbReference>
<dbReference type="GO" id="GO:0043822">
    <property type="term" value="F:ribonuclease M5 activity"/>
    <property type="evidence" value="ECO:0007669"/>
    <property type="project" value="TreeGrafter"/>
</dbReference>
<sequence length="185" mass="19981">MRGKIVREAPGAYHAFLGTHLSSAKEDTATHRAGNVGVEHASVENLRNAVAGARRAACAGGSAGVSRREFSREDLERWGLCGPNSGAPDPRWSAFGGVGERRRLVGEYLGVGECDAKQLVRQLNLFFTRAEAEAALSMLPGEGESVPRKMTDGRADRMAKLNEDDEEEFDLYAYYPPGVAPPGFE</sequence>
<gene>
    <name evidence="2" type="ORF">MICPUN_101412</name>
</gene>
<dbReference type="eggNOG" id="ENOG502SCQP">
    <property type="taxonomic scope" value="Eukaryota"/>
</dbReference>
<dbReference type="Proteomes" id="UP000002009">
    <property type="component" value="Chromosome 7"/>
</dbReference>
<dbReference type="GO" id="GO:0006364">
    <property type="term" value="P:rRNA processing"/>
    <property type="evidence" value="ECO:0007669"/>
    <property type="project" value="TreeGrafter"/>
</dbReference>
<proteinExistence type="predicted"/>
<accession>C1EA55</accession>
<keyword evidence="3" id="KW-1185">Reference proteome</keyword>
<dbReference type="AlphaFoldDB" id="C1EA55"/>
<feature type="domain" description="Ribonuclease M5 C-terminal" evidence="1">
    <location>
        <begin position="35"/>
        <end position="136"/>
    </location>
</feature>